<keyword evidence="2" id="KW-0732">Signal</keyword>
<reference evidence="4 5" key="3">
    <citation type="submission" date="2020-04" db="EMBL/GenBank/DDBJ databases">
        <title>Genome sequencing and assembly of multiple isolates from the Colletotrichum gloeosporioides species complex.</title>
        <authorList>
            <person name="Gan P."/>
            <person name="Shirasu K."/>
        </authorList>
    </citation>
    <scope>NUCLEOTIDE SEQUENCE [LARGE SCALE GENOMIC DNA]</scope>
    <source>
        <strain evidence="4 5">Nara gc5</strain>
    </source>
</reference>
<evidence type="ECO:0000313" key="5">
    <source>
        <dbReference type="Proteomes" id="UP000011096"/>
    </source>
</evidence>
<protein>
    <submittedName>
        <fullName evidence="3">Uncharacterized protein</fullName>
    </submittedName>
</protein>
<keyword evidence="5" id="KW-1185">Reference proteome</keyword>
<name>L2GCF4_COLFN</name>
<dbReference type="OrthoDB" id="1896086at2759"/>
<dbReference type="InParanoid" id="L2GCF4"/>
<feature type="compositionally biased region" description="Basic and acidic residues" evidence="1">
    <location>
        <begin position="170"/>
        <end position="183"/>
    </location>
</feature>
<evidence type="ECO:0000256" key="1">
    <source>
        <dbReference type="SAM" id="MobiDB-lite"/>
    </source>
</evidence>
<dbReference type="HOGENOM" id="CLU_406525_0_0_1"/>
<evidence type="ECO:0000313" key="4">
    <source>
        <dbReference type="EMBL" id="KAF4484253.1"/>
    </source>
</evidence>
<organism evidence="3">
    <name type="scientific">Colletotrichum fructicola (strain Nara gc5)</name>
    <name type="common">Anthracnose fungus</name>
    <name type="synonym">Colletotrichum gloeosporioides (strain Nara gc5)</name>
    <dbReference type="NCBI Taxonomy" id="1213859"/>
    <lineage>
        <taxon>Eukaryota</taxon>
        <taxon>Fungi</taxon>
        <taxon>Dikarya</taxon>
        <taxon>Ascomycota</taxon>
        <taxon>Pezizomycotina</taxon>
        <taxon>Sordariomycetes</taxon>
        <taxon>Hypocreomycetidae</taxon>
        <taxon>Glomerellales</taxon>
        <taxon>Glomerellaceae</taxon>
        <taxon>Colletotrichum</taxon>
        <taxon>Colletotrichum gloeosporioides species complex</taxon>
    </lineage>
</organism>
<dbReference type="Proteomes" id="UP000011096">
    <property type="component" value="Unassembled WGS sequence"/>
</dbReference>
<accession>L2GCF4</accession>
<dbReference type="EMBL" id="KB020558">
    <property type="protein sequence ID" value="ELA35723.1"/>
    <property type="molecule type" value="Genomic_DNA"/>
</dbReference>
<dbReference type="SUPFAM" id="SSF55486">
    <property type="entry name" value="Metalloproteases ('zincins'), catalytic domain"/>
    <property type="match status" value="1"/>
</dbReference>
<dbReference type="AlphaFoldDB" id="L2GCF4"/>
<feature type="region of interest" description="Disordered" evidence="1">
    <location>
        <begin position="170"/>
        <end position="218"/>
    </location>
</feature>
<dbReference type="InterPro" id="IPR024079">
    <property type="entry name" value="MetalloPept_cat_dom_sf"/>
</dbReference>
<feature type="signal peptide" evidence="2">
    <location>
        <begin position="1"/>
        <end position="21"/>
    </location>
</feature>
<dbReference type="STRING" id="1213859.L2GCF4"/>
<feature type="region of interest" description="Disordered" evidence="1">
    <location>
        <begin position="353"/>
        <end position="379"/>
    </location>
</feature>
<dbReference type="Gene3D" id="3.40.390.10">
    <property type="entry name" value="Collagenase (Catalytic Domain)"/>
    <property type="match status" value="1"/>
</dbReference>
<feature type="chain" id="PRO_5036285023" evidence="2">
    <location>
        <begin position="22"/>
        <end position="676"/>
    </location>
</feature>
<evidence type="ECO:0000256" key="2">
    <source>
        <dbReference type="SAM" id="SignalP"/>
    </source>
</evidence>
<gene>
    <name evidence="3" type="ORF">CGGC5_92</name>
    <name evidence="4" type="ORF">CGGC5_v006996</name>
</gene>
<evidence type="ECO:0000313" key="3">
    <source>
        <dbReference type="EMBL" id="ELA35723.1"/>
    </source>
</evidence>
<sequence length="676" mass="75691">MLSRSSVALLAFLCVSPGSAAVSWNFRRDTSGPSVWDYSPNFSNDTFPPWPPLEDDSGKRIDVANLRGTRLFGWEGCTAEDANKIKEAWEDRWNLVKDDDIKKNINWKGQAAEEFWGPPTKIPDYRKQQIQHIYANIEQMWSYWWAWEPPWLSWRRLYIEVTCSGGNGKGDPENFCGDREDPNKQPPPPQCPPGNDGSPGQELEEEQERMHAFSTNPSRKNGLTYSRITFCNLFFNMRSMSEAKTHAMRQSPTNQRNLEFWENRARVFLHETTHLEYFMETPKKADYVRDLKMSIKNVAVDPFAYGPYYARILRNWNKNPGYYTKKNADTYAWYAVAIWVQKLINTYPNLPAAGSKRPKAAPRDEDGNSLNSIDTEPEEDPALAGVAEIEHEGDPDFKIPGCADKFHIADENPPPPYTAECSADPGAVPYNVFAGQSGNVFGGFCDGIDTTKNLKTTVDTSGKVIKRTPPPNPATWKNYKFHLEYAAGAGRGCKKTCNDAFQSLKAACGSKGGQSNEMSTTGSINVGCGTYSYAIEKFDYKPDPASTTPLTLQERVCFDKDAFGKHGDVYEMDQRFFTGIACGGTADKVIKKGIRGAQVNYQGNVNDVLYTYNIFWKDGCEMDVDEVNAMVPLGKTGEGVTCTQFMIDNYKKCNNGGIGGTIQAGCVVYEFKASEN</sequence>
<dbReference type="GO" id="GO:0008237">
    <property type="term" value="F:metallopeptidase activity"/>
    <property type="evidence" value="ECO:0007669"/>
    <property type="project" value="InterPro"/>
</dbReference>
<dbReference type="EMBL" id="ANPB02000004">
    <property type="protein sequence ID" value="KAF4484253.1"/>
    <property type="molecule type" value="Genomic_DNA"/>
</dbReference>
<reference evidence="4 5" key="2">
    <citation type="submission" date="2012-08" db="EMBL/GenBank/DDBJ databases">
        <authorList>
            <person name="Gan P.H.P."/>
            <person name="Ikeda K."/>
            <person name="Irieda H."/>
            <person name="Narusaka M."/>
            <person name="O'Connell R.J."/>
            <person name="Narusaka Y."/>
            <person name="Takano Y."/>
            <person name="Kubo Y."/>
            <person name="Shirasu K."/>
        </authorList>
    </citation>
    <scope>NUCLEOTIDE SEQUENCE [LARGE SCALE GENOMIC DNA]</scope>
    <source>
        <strain evidence="4 5">Nara gc5</strain>
    </source>
</reference>
<reference evidence="3" key="1">
    <citation type="submission" date="2012-08" db="EMBL/GenBank/DDBJ databases">
        <title>Genome analysis of Colletotrichum orbiculare and Colletotrichum fructicola.</title>
        <authorList>
            <person name="Gan P.H.P."/>
            <person name="Ikeda K."/>
            <person name="Irieda H."/>
            <person name="Narusaka M."/>
            <person name="O'Connell R.J."/>
            <person name="Narusaka Y."/>
            <person name="Takano Y."/>
            <person name="Kubo Y."/>
            <person name="Shirasu K."/>
        </authorList>
    </citation>
    <scope>NUCLEOTIDE SEQUENCE</scope>
    <source>
        <strain evidence="3">Nara gc5</strain>
    </source>
</reference>
<proteinExistence type="predicted"/>